<sequence length="108" mass="12432">MRIKPFFKGERATKILKAFLINAFVAALLSTIIVEVRRDLDNEKTAVSQFIDSLVQTFDPNPFRTDFRKMVYTFFTGFIVSVLLYNFLYLLIGFGGGMVATKKIPQYF</sequence>
<reference evidence="2" key="1">
    <citation type="journal article" date="2020" name="Nature">
        <title>Giant virus diversity and host interactions through global metagenomics.</title>
        <authorList>
            <person name="Schulz F."/>
            <person name="Roux S."/>
            <person name="Paez-Espino D."/>
            <person name="Jungbluth S."/>
            <person name="Walsh D.A."/>
            <person name="Denef V.J."/>
            <person name="McMahon K.D."/>
            <person name="Konstantinidis K.T."/>
            <person name="Eloe-Fadrosh E.A."/>
            <person name="Kyrpides N.C."/>
            <person name="Woyke T."/>
        </authorList>
    </citation>
    <scope>NUCLEOTIDE SEQUENCE</scope>
    <source>
        <strain evidence="2">GVMAG-M-3300027833-11</strain>
    </source>
</reference>
<feature type="transmembrane region" description="Helical" evidence="1">
    <location>
        <begin position="70"/>
        <end position="92"/>
    </location>
</feature>
<feature type="transmembrane region" description="Helical" evidence="1">
    <location>
        <begin position="12"/>
        <end position="34"/>
    </location>
</feature>
<proteinExistence type="predicted"/>
<evidence type="ECO:0000256" key="1">
    <source>
        <dbReference type="SAM" id="Phobius"/>
    </source>
</evidence>
<protein>
    <submittedName>
        <fullName evidence="2">Uncharacterized protein</fullName>
    </submittedName>
</protein>
<keyword evidence="1" id="KW-1133">Transmembrane helix</keyword>
<dbReference type="AlphaFoldDB" id="A0A6C0LKZ4"/>
<accession>A0A6C0LKZ4</accession>
<name>A0A6C0LKZ4_9ZZZZ</name>
<keyword evidence="1" id="KW-0812">Transmembrane</keyword>
<dbReference type="EMBL" id="MN740505">
    <property type="protein sequence ID" value="QHU30371.1"/>
    <property type="molecule type" value="Genomic_DNA"/>
</dbReference>
<keyword evidence="1" id="KW-0472">Membrane</keyword>
<organism evidence="2">
    <name type="scientific">viral metagenome</name>
    <dbReference type="NCBI Taxonomy" id="1070528"/>
    <lineage>
        <taxon>unclassified sequences</taxon>
        <taxon>metagenomes</taxon>
        <taxon>organismal metagenomes</taxon>
    </lineage>
</organism>
<evidence type="ECO:0000313" key="2">
    <source>
        <dbReference type="EMBL" id="QHU30371.1"/>
    </source>
</evidence>